<dbReference type="EMBL" id="CP093217">
    <property type="protein sequence ID" value="UQW80994.1"/>
    <property type="molecule type" value="Genomic_DNA"/>
</dbReference>
<evidence type="ECO:0000313" key="6">
    <source>
        <dbReference type="Proteomes" id="UP001056588"/>
    </source>
</evidence>
<evidence type="ECO:0000313" key="3">
    <source>
        <dbReference type="EMBL" id="PHK49303.1"/>
    </source>
</evidence>
<dbReference type="PANTHER" id="PTHR46797:SF1">
    <property type="entry name" value="METHYLPHOSPHONATE SYNTHASE"/>
    <property type="match status" value="1"/>
</dbReference>
<dbReference type="RefSeq" id="WP_099090638.1">
    <property type="nucleotide sequence ID" value="NZ_CP093217.1"/>
</dbReference>
<reference evidence="5" key="2">
    <citation type="submission" date="2017-10" db="EMBL/GenBank/DDBJ databases">
        <title>Staphylococcus edaphicus sp. nov., isolated in Antarctica, harbouring mecC gene and genomic islands essential in adaptation to extreme environment.</title>
        <authorList>
            <person name="Pantucek R."/>
            <person name="Sedlacek I."/>
            <person name="Indrakova A."/>
            <person name="Vrbovska V."/>
            <person name="Maslanova I."/>
            <person name="Kovarovic V."/>
            <person name="Svec P."/>
            <person name="Kralova S."/>
            <person name="Kristofova L."/>
            <person name="Keklakova J."/>
            <person name="Petras P."/>
            <person name="Doskar J."/>
        </authorList>
    </citation>
    <scope>NUCLEOTIDE SEQUENCE [LARGE SCALE GENOMIC DNA]</scope>
    <source>
        <strain evidence="5">CCM 5085</strain>
    </source>
</reference>
<dbReference type="InterPro" id="IPR010982">
    <property type="entry name" value="Lambda_DNA-bd_dom_sf"/>
</dbReference>
<reference evidence="3" key="1">
    <citation type="journal article" date="2017" name="Appl. Environ. Microbiol.">
        <title>Staphylococcus edaphicus sp. nov., isolated in Antarctica, harbours mecC gene and genomic islands with suspected role in adaptation to extreme environment.</title>
        <authorList>
            <person name="Pantucek R."/>
            <person name="Sedlacek I."/>
            <person name="Indrakova A."/>
            <person name="Vrbovska V."/>
            <person name="Maslanova I."/>
            <person name="Kovarovic V."/>
            <person name="Svec P."/>
            <person name="Kralova S."/>
            <person name="Kristofova L."/>
            <person name="Keklakova J."/>
            <person name="Petras P."/>
            <person name="Doskar J."/>
        </authorList>
    </citation>
    <scope>NUCLEOTIDE SEQUENCE</scope>
    <source>
        <strain evidence="3">CCM 8730</strain>
    </source>
</reference>
<dbReference type="InterPro" id="IPR001387">
    <property type="entry name" value="Cro/C1-type_HTH"/>
</dbReference>
<keyword evidence="1" id="KW-0238">DNA-binding</keyword>
<dbReference type="Gene3D" id="1.10.260.40">
    <property type="entry name" value="lambda repressor-like DNA-binding domains"/>
    <property type="match status" value="1"/>
</dbReference>
<dbReference type="EMBL" id="MRZN01000014">
    <property type="protein sequence ID" value="PHK49303.1"/>
    <property type="molecule type" value="Genomic_DNA"/>
</dbReference>
<dbReference type="InterPro" id="IPR050807">
    <property type="entry name" value="TransReg_Diox_bact_type"/>
</dbReference>
<organism evidence="3 5">
    <name type="scientific">Staphylococcus edaphicus</name>
    <dbReference type="NCBI Taxonomy" id="1955013"/>
    <lineage>
        <taxon>Bacteria</taxon>
        <taxon>Bacillati</taxon>
        <taxon>Bacillota</taxon>
        <taxon>Bacilli</taxon>
        <taxon>Bacillales</taxon>
        <taxon>Staphylococcaceae</taxon>
        <taxon>Staphylococcus</taxon>
    </lineage>
</organism>
<reference evidence="4" key="4">
    <citation type="submission" date="2022-03" db="EMBL/GenBank/DDBJ databases">
        <title>Complete Genome Sequence of Staphylococcus edaphicus strain CCM 8731.</title>
        <authorList>
            <person name="Rimmer C.O."/>
            <person name="Thomas J.C."/>
        </authorList>
    </citation>
    <scope>NUCLEOTIDE SEQUENCE</scope>
    <source>
        <strain evidence="4">CCM 8731</strain>
    </source>
</reference>
<dbReference type="GO" id="GO:0003677">
    <property type="term" value="F:DNA binding"/>
    <property type="evidence" value="ECO:0007669"/>
    <property type="project" value="UniProtKB-KW"/>
</dbReference>
<sequence length="175" mass="20500">MNIGDNIKKIRKEKGLKQTDFARLLNISQSYLSDLENSRKNISVDTAKQIAKKLNVTMGYLTSGNKMYGDLTDEEKKDQFLKLNKELAKNNTTREQNLKNNLLELIKADLQYLDVHFLNNTYNFYELEKDNEDNLLFVSVLLQQLYNYKSSGNKEAFDDIMNDFSDFLKEYLKIK</sequence>
<evidence type="ECO:0000313" key="5">
    <source>
        <dbReference type="Proteomes" id="UP000223828"/>
    </source>
</evidence>
<dbReference type="Proteomes" id="UP000223828">
    <property type="component" value="Unassembled WGS sequence"/>
</dbReference>
<name>A0A2C6WMC6_9STAP</name>
<dbReference type="PANTHER" id="PTHR46797">
    <property type="entry name" value="HTH-TYPE TRANSCRIPTIONAL REGULATOR"/>
    <property type="match status" value="1"/>
</dbReference>
<dbReference type="SUPFAM" id="SSF47413">
    <property type="entry name" value="lambda repressor-like DNA-binding domains"/>
    <property type="match status" value="1"/>
</dbReference>
<dbReference type="CDD" id="cd00093">
    <property type="entry name" value="HTH_XRE"/>
    <property type="match status" value="1"/>
</dbReference>
<keyword evidence="6" id="KW-1185">Reference proteome</keyword>
<evidence type="ECO:0000256" key="1">
    <source>
        <dbReference type="ARBA" id="ARBA00023125"/>
    </source>
</evidence>
<dbReference type="GO" id="GO:0005829">
    <property type="term" value="C:cytosol"/>
    <property type="evidence" value="ECO:0007669"/>
    <property type="project" value="TreeGrafter"/>
</dbReference>
<proteinExistence type="predicted"/>
<accession>A0A2C6WMC6</accession>
<dbReference type="SMART" id="SM00530">
    <property type="entry name" value="HTH_XRE"/>
    <property type="match status" value="1"/>
</dbReference>
<feature type="domain" description="HTH cro/C1-type" evidence="2">
    <location>
        <begin position="7"/>
        <end position="61"/>
    </location>
</feature>
<dbReference type="GO" id="GO:0003700">
    <property type="term" value="F:DNA-binding transcription factor activity"/>
    <property type="evidence" value="ECO:0007669"/>
    <property type="project" value="TreeGrafter"/>
</dbReference>
<dbReference type="AlphaFoldDB" id="A0A2C6WMC6"/>
<reference evidence="3" key="3">
    <citation type="submission" date="2017-10" db="EMBL/GenBank/DDBJ databases">
        <authorList>
            <person name="Vrbovska V."/>
            <person name="Kovarovic V."/>
            <person name="Indrakova A."/>
        </authorList>
    </citation>
    <scope>NUCLEOTIDE SEQUENCE</scope>
    <source>
        <strain evidence="3">CCM 8730</strain>
    </source>
</reference>
<dbReference type="Pfam" id="PF01381">
    <property type="entry name" value="HTH_3"/>
    <property type="match status" value="1"/>
</dbReference>
<evidence type="ECO:0000313" key="4">
    <source>
        <dbReference type="EMBL" id="UQW80994.1"/>
    </source>
</evidence>
<gene>
    <name evidence="3" type="ORF">BTJ66_09030</name>
    <name evidence="4" type="ORF">MNY58_10455</name>
</gene>
<dbReference type="PROSITE" id="PS50943">
    <property type="entry name" value="HTH_CROC1"/>
    <property type="match status" value="1"/>
</dbReference>
<dbReference type="Proteomes" id="UP001056588">
    <property type="component" value="Chromosome"/>
</dbReference>
<dbReference type="OrthoDB" id="1859224at2"/>
<protein>
    <submittedName>
        <fullName evidence="3 4">Transcriptional regulator</fullName>
    </submittedName>
</protein>
<evidence type="ECO:0000259" key="2">
    <source>
        <dbReference type="PROSITE" id="PS50943"/>
    </source>
</evidence>